<feature type="transmembrane region" description="Helical" evidence="8">
    <location>
        <begin position="648"/>
        <end position="668"/>
    </location>
</feature>
<dbReference type="GO" id="GO:0016887">
    <property type="term" value="F:ATP hydrolysis activity"/>
    <property type="evidence" value="ECO:0007669"/>
    <property type="project" value="InterPro"/>
</dbReference>
<protein>
    <submittedName>
        <fullName evidence="10">ATPase</fullName>
    </submittedName>
</protein>
<feature type="transmembrane region" description="Helical" evidence="8">
    <location>
        <begin position="267"/>
        <end position="291"/>
    </location>
</feature>
<dbReference type="InterPro" id="IPR006068">
    <property type="entry name" value="ATPase_P-typ_cation-transptr_C"/>
</dbReference>
<keyword evidence="7 8" id="KW-0472">Membrane</keyword>
<dbReference type="InterPro" id="IPR023299">
    <property type="entry name" value="ATPase_P-typ_cyto_dom_N"/>
</dbReference>
<dbReference type="PROSITE" id="PS00154">
    <property type="entry name" value="ATPASE_E1_E2"/>
    <property type="match status" value="1"/>
</dbReference>
<dbReference type="SUPFAM" id="SSF56784">
    <property type="entry name" value="HAD-like"/>
    <property type="match status" value="1"/>
</dbReference>
<name>A0A1F5VVA4_9BACT</name>
<dbReference type="PRINTS" id="PR00120">
    <property type="entry name" value="HATPASE"/>
</dbReference>
<reference evidence="10 11" key="1">
    <citation type="journal article" date="2016" name="Nat. Commun.">
        <title>Thousands of microbial genomes shed light on interconnected biogeochemical processes in an aquifer system.</title>
        <authorList>
            <person name="Anantharaman K."/>
            <person name="Brown C.T."/>
            <person name="Hug L.A."/>
            <person name="Sharon I."/>
            <person name="Castelle C.J."/>
            <person name="Probst A.J."/>
            <person name="Thomas B.C."/>
            <person name="Singh A."/>
            <person name="Wilkins M.J."/>
            <person name="Karaoz U."/>
            <person name="Brodie E.L."/>
            <person name="Williams K.H."/>
            <person name="Hubbard S.S."/>
            <person name="Banfield J.F."/>
        </authorList>
    </citation>
    <scope>NUCLEOTIDE SEQUENCE [LARGE SCALE GENOMIC DNA]</scope>
</reference>
<dbReference type="Gene3D" id="1.20.1110.10">
    <property type="entry name" value="Calcium-transporting ATPase, transmembrane domain"/>
    <property type="match status" value="2"/>
</dbReference>
<evidence type="ECO:0000256" key="7">
    <source>
        <dbReference type="ARBA" id="ARBA00023136"/>
    </source>
</evidence>
<dbReference type="Pfam" id="PF00689">
    <property type="entry name" value="Cation_ATPase_C"/>
    <property type="match status" value="1"/>
</dbReference>
<evidence type="ECO:0000313" key="11">
    <source>
        <dbReference type="Proteomes" id="UP000178943"/>
    </source>
</evidence>
<organism evidence="10 11">
    <name type="scientific">Candidatus Fischerbacteria bacterium RBG_13_37_8</name>
    <dbReference type="NCBI Taxonomy" id="1817863"/>
    <lineage>
        <taxon>Bacteria</taxon>
        <taxon>Candidatus Fischeribacteriota</taxon>
    </lineage>
</organism>
<keyword evidence="5" id="KW-1278">Translocase</keyword>
<dbReference type="InterPro" id="IPR018303">
    <property type="entry name" value="ATPase_P-typ_P_site"/>
</dbReference>
<dbReference type="Pfam" id="PF00690">
    <property type="entry name" value="Cation_ATPase_N"/>
    <property type="match status" value="1"/>
</dbReference>
<dbReference type="PRINTS" id="PR00119">
    <property type="entry name" value="CATATPASE"/>
</dbReference>
<dbReference type="InterPro" id="IPR023214">
    <property type="entry name" value="HAD_sf"/>
</dbReference>
<dbReference type="Gene3D" id="3.40.1110.10">
    <property type="entry name" value="Calcium-transporting ATPase, cytoplasmic domain N"/>
    <property type="match status" value="1"/>
</dbReference>
<proteinExistence type="predicted"/>
<dbReference type="SFLD" id="SFLDG00002">
    <property type="entry name" value="C1.7:_P-type_atpase_like"/>
    <property type="match status" value="1"/>
</dbReference>
<dbReference type="Gene3D" id="2.70.150.10">
    <property type="entry name" value="Calcium-transporting ATPase, cytoplasmic transduction domain A"/>
    <property type="match status" value="1"/>
</dbReference>
<dbReference type="PANTHER" id="PTHR42861">
    <property type="entry name" value="CALCIUM-TRANSPORTING ATPASE"/>
    <property type="match status" value="1"/>
</dbReference>
<evidence type="ECO:0000259" key="9">
    <source>
        <dbReference type="SMART" id="SM00831"/>
    </source>
</evidence>
<feature type="transmembrane region" description="Helical" evidence="8">
    <location>
        <begin position="790"/>
        <end position="809"/>
    </location>
</feature>
<feature type="transmembrane region" description="Helical" evidence="8">
    <location>
        <begin position="716"/>
        <end position="741"/>
    </location>
</feature>
<dbReference type="InterPro" id="IPR008250">
    <property type="entry name" value="ATPase_P-typ_transduc_dom_A_sf"/>
</dbReference>
<dbReference type="InterPro" id="IPR036412">
    <property type="entry name" value="HAD-like_sf"/>
</dbReference>
<dbReference type="GO" id="GO:0016020">
    <property type="term" value="C:membrane"/>
    <property type="evidence" value="ECO:0007669"/>
    <property type="project" value="UniProtKB-SubCell"/>
</dbReference>
<dbReference type="SFLD" id="SFLDF00027">
    <property type="entry name" value="p-type_atpase"/>
    <property type="match status" value="1"/>
</dbReference>
<sequence length="854" mass="95444">MISEEHLQQLKGLTEHEVADHLNTDGYNELPASKGRSVFRLILEVTREPMFLLLVICGTIYLILGDLQEALMLLGFVFIIMGITIYQENKTERALEALRDLSSPRAMVIRDGVHKRIPGREVVRDDIIIINEGDRIPADAVLMWGRNLMIDESLLTGESVPVRKIAAETYDVEPIQPGGDDQPFLYSGSMVVNGQGVAKVICTGIYTELGKIGKTLQMIQSEETLLQKETKRLVKVIFAVALFLCLVIIGVYGITRGNWMNAVLSGLTLAMAMLPEEFPVVLTIFLALGAWRISKKSVLTRRVAAVEILGASTVLCVDKTGTLTQNKMSVEKICAAGQYYNISKNKDVPLPEQFHELIEYAILASKRDPFDPMEKALKELGYKRLIDTEHLHEEWPFIEEYPLSPQILALSHVWELPGKKGYVVSAKGAPEAIADLCHLEQEARDELARHVDLFARQGLRVLGVAKAFFIQKKLPASQHDFEFQFMGLIGLADPIRDTVPSAIKECNEAGIRVVMITGDYPVTAQNIAKQIGIENPSEIITGAELERMTPGELQKRIQTVNIFARVIPEQKLFIVNALKANGEIVAMTGDGVNDAPALKSSHIGIAMGERGTDVARESSDLVLLNDDFSCIVDAVKLGRRIFDNLRKAMAYIISIHVPIAGISLIPVILKWPLILFPVHIVFLELIIDPACSMIFEAEAEEANVMRRPPRNPKEPLFGKRILTISLLQGIFSLLVVLGIFYVALKQGQSEGEARAFAFLTLIVSNLCLILTNRSWSKSIIASLFVPNKALWYVLGGTIIFIFFIIYLPFFQRMFHFAWMHPLDIAVALLAGIFSIAWFELAKYFYRRRRIDLLR</sequence>
<feature type="transmembrane region" description="Helical" evidence="8">
    <location>
        <begin position="236"/>
        <end position="255"/>
    </location>
</feature>
<dbReference type="SFLD" id="SFLDS00003">
    <property type="entry name" value="Haloacid_Dehalogenase"/>
    <property type="match status" value="1"/>
</dbReference>
<dbReference type="InterPro" id="IPR044492">
    <property type="entry name" value="P_typ_ATPase_HD_dom"/>
</dbReference>
<dbReference type="Pfam" id="PF00122">
    <property type="entry name" value="E1-E2_ATPase"/>
    <property type="match status" value="1"/>
</dbReference>
<accession>A0A1F5VVA4</accession>
<dbReference type="Proteomes" id="UP000178943">
    <property type="component" value="Unassembled WGS sequence"/>
</dbReference>
<evidence type="ECO:0000256" key="3">
    <source>
        <dbReference type="ARBA" id="ARBA00022741"/>
    </source>
</evidence>
<dbReference type="Pfam" id="PF00702">
    <property type="entry name" value="Hydrolase"/>
    <property type="match status" value="1"/>
</dbReference>
<feature type="transmembrane region" description="Helical" evidence="8">
    <location>
        <begin position="45"/>
        <end position="64"/>
    </location>
</feature>
<feature type="transmembrane region" description="Helical" evidence="8">
    <location>
        <begin position="753"/>
        <end position="770"/>
    </location>
</feature>
<dbReference type="NCBIfam" id="TIGR01494">
    <property type="entry name" value="ATPase_P-type"/>
    <property type="match status" value="2"/>
</dbReference>
<keyword evidence="6 8" id="KW-1133">Transmembrane helix</keyword>
<evidence type="ECO:0000256" key="2">
    <source>
        <dbReference type="ARBA" id="ARBA00022692"/>
    </source>
</evidence>
<dbReference type="InterPro" id="IPR023298">
    <property type="entry name" value="ATPase_P-typ_TM_dom_sf"/>
</dbReference>
<dbReference type="Gene3D" id="3.40.50.1000">
    <property type="entry name" value="HAD superfamily/HAD-like"/>
    <property type="match status" value="1"/>
</dbReference>
<feature type="transmembrane region" description="Helical" evidence="8">
    <location>
        <begin position="674"/>
        <end position="695"/>
    </location>
</feature>
<dbReference type="SUPFAM" id="SSF81665">
    <property type="entry name" value="Calcium ATPase, transmembrane domain M"/>
    <property type="match status" value="1"/>
</dbReference>
<dbReference type="EMBL" id="MFGW01000062">
    <property type="protein sequence ID" value="OGF67320.1"/>
    <property type="molecule type" value="Genomic_DNA"/>
</dbReference>
<evidence type="ECO:0000313" key="10">
    <source>
        <dbReference type="EMBL" id="OGF67320.1"/>
    </source>
</evidence>
<feature type="domain" description="Cation-transporting P-type ATPase N-terminal" evidence="9">
    <location>
        <begin position="4"/>
        <end position="66"/>
    </location>
</feature>
<dbReference type="InterPro" id="IPR001757">
    <property type="entry name" value="P_typ_ATPase"/>
</dbReference>
<evidence type="ECO:0000256" key="5">
    <source>
        <dbReference type="ARBA" id="ARBA00022967"/>
    </source>
</evidence>
<dbReference type="SMART" id="SM00831">
    <property type="entry name" value="Cation_ATPase_N"/>
    <property type="match status" value="1"/>
</dbReference>
<dbReference type="SUPFAM" id="SSF81653">
    <property type="entry name" value="Calcium ATPase, transduction domain A"/>
    <property type="match status" value="1"/>
</dbReference>
<feature type="transmembrane region" description="Helical" evidence="8">
    <location>
        <begin position="824"/>
        <end position="845"/>
    </location>
</feature>
<keyword evidence="3" id="KW-0547">Nucleotide-binding</keyword>
<comment type="caution">
    <text evidence="10">The sequence shown here is derived from an EMBL/GenBank/DDBJ whole genome shotgun (WGS) entry which is preliminary data.</text>
</comment>
<dbReference type="InterPro" id="IPR004014">
    <property type="entry name" value="ATPase_P-typ_cation-transptr_N"/>
</dbReference>
<dbReference type="InterPro" id="IPR059000">
    <property type="entry name" value="ATPase_P-type_domA"/>
</dbReference>
<evidence type="ECO:0000256" key="6">
    <source>
        <dbReference type="ARBA" id="ARBA00022989"/>
    </source>
</evidence>
<dbReference type="GO" id="GO:0005524">
    <property type="term" value="F:ATP binding"/>
    <property type="evidence" value="ECO:0007669"/>
    <property type="project" value="UniProtKB-KW"/>
</dbReference>
<keyword evidence="4" id="KW-0067">ATP-binding</keyword>
<evidence type="ECO:0000256" key="4">
    <source>
        <dbReference type="ARBA" id="ARBA00022840"/>
    </source>
</evidence>
<feature type="transmembrane region" description="Helical" evidence="8">
    <location>
        <begin position="70"/>
        <end position="86"/>
    </location>
</feature>
<gene>
    <name evidence="10" type="ORF">A2Y62_15955</name>
</gene>
<keyword evidence="2 8" id="KW-0812">Transmembrane</keyword>
<comment type="subcellular location">
    <subcellularLocation>
        <location evidence="1">Membrane</location>
        <topology evidence="1">Multi-pass membrane protein</topology>
    </subcellularLocation>
</comment>
<evidence type="ECO:0000256" key="8">
    <source>
        <dbReference type="SAM" id="Phobius"/>
    </source>
</evidence>
<evidence type="ECO:0000256" key="1">
    <source>
        <dbReference type="ARBA" id="ARBA00004141"/>
    </source>
</evidence>
<dbReference type="STRING" id="1817863.A2Y62_15955"/>
<dbReference type="AlphaFoldDB" id="A0A1F5VVA4"/>